<comment type="caution">
    <text evidence="2">The sequence shown here is derived from an EMBL/GenBank/DDBJ whole genome shotgun (WGS) entry which is preliminary data.</text>
</comment>
<protein>
    <submittedName>
        <fullName evidence="2">Uncharacterized protein</fullName>
    </submittedName>
</protein>
<keyword evidence="1" id="KW-0812">Transmembrane</keyword>
<keyword evidence="1" id="KW-1133">Transmembrane helix</keyword>
<name>A0ABT6MJ09_9NOCA</name>
<reference evidence="2 3" key="1">
    <citation type="submission" date="2023-04" db="EMBL/GenBank/DDBJ databases">
        <title>Forest soil microbial communities from Buena Vista Peninsula, Colon Province, Panama.</title>
        <authorList>
            <person name="Bouskill N."/>
        </authorList>
    </citation>
    <scope>NUCLEOTIDE SEQUENCE [LARGE SCALE GENOMIC DNA]</scope>
    <source>
        <strain evidence="2 3">CFH S0262</strain>
    </source>
</reference>
<organism evidence="2 3">
    <name type="scientific">Prescottella agglutinans</name>
    <dbReference type="NCBI Taxonomy" id="1644129"/>
    <lineage>
        <taxon>Bacteria</taxon>
        <taxon>Bacillati</taxon>
        <taxon>Actinomycetota</taxon>
        <taxon>Actinomycetes</taxon>
        <taxon>Mycobacteriales</taxon>
        <taxon>Nocardiaceae</taxon>
        <taxon>Prescottella</taxon>
    </lineage>
</organism>
<accession>A0ABT6MJ09</accession>
<evidence type="ECO:0000256" key="1">
    <source>
        <dbReference type="SAM" id="Phobius"/>
    </source>
</evidence>
<gene>
    <name evidence="2" type="ORF">M2280_005565</name>
</gene>
<dbReference type="EMBL" id="JARXVC010000020">
    <property type="protein sequence ID" value="MDH6284307.1"/>
    <property type="molecule type" value="Genomic_DNA"/>
</dbReference>
<feature type="transmembrane region" description="Helical" evidence="1">
    <location>
        <begin position="57"/>
        <end position="79"/>
    </location>
</feature>
<evidence type="ECO:0000313" key="3">
    <source>
        <dbReference type="Proteomes" id="UP001160334"/>
    </source>
</evidence>
<evidence type="ECO:0000313" key="2">
    <source>
        <dbReference type="EMBL" id="MDH6284307.1"/>
    </source>
</evidence>
<dbReference type="RefSeq" id="WP_280763535.1">
    <property type="nucleotide sequence ID" value="NZ_JARXVC010000020.1"/>
</dbReference>
<keyword evidence="1" id="KW-0472">Membrane</keyword>
<proteinExistence type="predicted"/>
<keyword evidence="3" id="KW-1185">Reference proteome</keyword>
<feature type="transmembrane region" description="Helical" evidence="1">
    <location>
        <begin position="12"/>
        <end position="37"/>
    </location>
</feature>
<dbReference type="Proteomes" id="UP001160334">
    <property type="component" value="Unassembled WGS sequence"/>
</dbReference>
<sequence>MSVEKTLTRAGYGFTALAAAYFTALILGGILVVGGAISPPSTVLVDSISWFGDTGRIALLFSLAGAASAVLAVAAFLVADRVSMTAAARTAADE</sequence>